<dbReference type="GO" id="GO:0008233">
    <property type="term" value="F:peptidase activity"/>
    <property type="evidence" value="ECO:0007669"/>
    <property type="project" value="UniProtKB-KW"/>
</dbReference>
<dbReference type="EMBL" id="FOKV01000007">
    <property type="protein sequence ID" value="SFC68882.1"/>
    <property type="molecule type" value="Genomic_DNA"/>
</dbReference>
<keyword evidence="8" id="KW-1185">Reference proteome</keyword>
<dbReference type="GO" id="GO:0005737">
    <property type="term" value="C:cytoplasm"/>
    <property type="evidence" value="ECO:0007669"/>
    <property type="project" value="TreeGrafter"/>
</dbReference>
<dbReference type="RefSeq" id="WP_092543809.1">
    <property type="nucleotide sequence ID" value="NZ_FOKV01000007.1"/>
</dbReference>
<evidence type="ECO:0000313" key="8">
    <source>
        <dbReference type="Proteomes" id="UP000199438"/>
    </source>
</evidence>
<evidence type="ECO:0000256" key="2">
    <source>
        <dbReference type="ARBA" id="ARBA00023239"/>
    </source>
</evidence>
<evidence type="ECO:0000256" key="1">
    <source>
        <dbReference type="ARBA" id="ARBA00023016"/>
    </source>
</evidence>
<dbReference type="STRING" id="1334022.SAMN04487907_10785"/>
<dbReference type="SUPFAM" id="SSF52317">
    <property type="entry name" value="Class I glutamine amidotransferase-like"/>
    <property type="match status" value="1"/>
</dbReference>
<feature type="signal peptide" evidence="5">
    <location>
        <begin position="1"/>
        <end position="21"/>
    </location>
</feature>
<organism evidence="7 8">
    <name type="scientific">Zunongwangia mangrovi</name>
    <dbReference type="NCBI Taxonomy" id="1334022"/>
    <lineage>
        <taxon>Bacteria</taxon>
        <taxon>Pseudomonadati</taxon>
        <taxon>Bacteroidota</taxon>
        <taxon>Flavobacteriia</taxon>
        <taxon>Flavobacteriales</taxon>
        <taxon>Flavobacteriaceae</taxon>
        <taxon>Zunongwangia</taxon>
    </lineage>
</organism>
<name>A0A1I1L8P2_9FLAO</name>
<accession>A0A1I1L8P2</accession>
<dbReference type="PANTHER" id="PTHR48094">
    <property type="entry name" value="PROTEIN/NUCLEIC ACID DEGLYCASE DJ-1-RELATED"/>
    <property type="match status" value="1"/>
</dbReference>
<keyword evidence="7" id="KW-0378">Hydrolase</keyword>
<comment type="similarity">
    <text evidence="3">Belongs to the peptidase C56 family. HSP31-like subfamily.</text>
</comment>
<sequence length="266" mass="29479">MKRVLTAIFTMVLLSSCGQNAKKEAQAEPTNSENLKKNNEMKKVLFVLTSHEDLGETGEKTGFWIEEFASPYYFLKDKGFEITLASPKGGQPPIDPKSESEDAQTPATERFYNDKETQKVLANTIKLENANQEDFDAIFYPGGHGPLWDLAEDKNSIALIEDFYEHNKPVAAVCHAPGVFKNTKNAEGNSLVEGKKVTGFTNEEEEAVQLTNVVPFLVEDMLKKNGGIYSKKENWAPYAVEDGLLITGQNPASSELVAEILVKKLN</sequence>
<evidence type="ECO:0000259" key="6">
    <source>
        <dbReference type="Pfam" id="PF01965"/>
    </source>
</evidence>
<dbReference type="PROSITE" id="PS51257">
    <property type="entry name" value="PROKAR_LIPOPROTEIN"/>
    <property type="match status" value="1"/>
</dbReference>
<feature type="region of interest" description="Disordered" evidence="4">
    <location>
        <begin position="85"/>
        <end position="106"/>
    </location>
</feature>
<dbReference type="CDD" id="cd03141">
    <property type="entry name" value="GATase1_Hsp31_like"/>
    <property type="match status" value="1"/>
</dbReference>
<reference evidence="8" key="1">
    <citation type="submission" date="2016-10" db="EMBL/GenBank/DDBJ databases">
        <authorList>
            <person name="Varghese N."/>
            <person name="Submissions S."/>
        </authorList>
    </citation>
    <scope>NUCLEOTIDE SEQUENCE [LARGE SCALE GENOMIC DNA]</scope>
    <source>
        <strain evidence="8">DSM 24499</strain>
    </source>
</reference>
<dbReference type="GO" id="GO:0019172">
    <property type="term" value="F:glyoxalase III activity"/>
    <property type="evidence" value="ECO:0007669"/>
    <property type="project" value="TreeGrafter"/>
</dbReference>
<evidence type="ECO:0000256" key="3">
    <source>
        <dbReference type="ARBA" id="ARBA00038493"/>
    </source>
</evidence>
<dbReference type="AlphaFoldDB" id="A0A1I1L8P2"/>
<dbReference type="PANTHER" id="PTHR48094:SF11">
    <property type="entry name" value="GLUTATHIONE-INDEPENDENT GLYOXALASE HSP31-RELATED"/>
    <property type="match status" value="1"/>
</dbReference>
<feature type="chain" id="PRO_5011543331" evidence="5">
    <location>
        <begin position="22"/>
        <end position="266"/>
    </location>
</feature>
<dbReference type="InterPro" id="IPR029062">
    <property type="entry name" value="Class_I_gatase-like"/>
</dbReference>
<keyword evidence="1" id="KW-0346">Stress response</keyword>
<gene>
    <name evidence="7" type="ORF">SAMN04487907_10785</name>
</gene>
<keyword evidence="5" id="KW-0732">Signal</keyword>
<dbReference type="OrthoDB" id="9792284at2"/>
<keyword evidence="2" id="KW-0456">Lyase</keyword>
<dbReference type="InterPro" id="IPR050325">
    <property type="entry name" value="Prot/Nucl_acid_deglycase"/>
</dbReference>
<keyword evidence="7" id="KW-0645">Protease</keyword>
<feature type="domain" description="DJ-1/PfpI" evidence="6">
    <location>
        <begin position="67"/>
        <end position="261"/>
    </location>
</feature>
<evidence type="ECO:0000313" key="7">
    <source>
        <dbReference type="EMBL" id="SFC68882.1"/>
    </source>
</evidence>
<evidence type="ECO:0000256" key="4">
    <source>
        <dbReference type="SAM" id="MobiDB-lite"/>
    </source>
</evidence>
<proteinExistence type="inferred from homology"/>
<dbReference type="Gene3D" id="3.40.50.880">
    <property type="match status" value="1"/>
</dbReference>
<dbReference type="InterPro" id="IPR002818">
    <property type="entry name" value="DJ-1/PfpI"/>
</dbReference>
<dbReference type="GO" id="GO:0019243">
    <property type="term" value="P:methylglyoxal catabolic process to D-lactate via S-lactoyl-glutathione"/>
    <property type="evidence" value="ECO:0007669"/>
    <property type="project" value="TreeGrafter"/>
</dbReference>
<protein>
    <submittedName>
        <fullName evidence="7">Putative intracellular protease/amidase</fullName>
    </submittedName>
</protein>
<evidence type="ECO:0000256" key="5">
    <source>
        <dbReference type="SAM" id="SignalP"/>
    </source>
</evidence>
<dbReference type="Pfam" id="PF01965">
    <property type="entry name" value="DJ-1_PfpI"/>
    <property type="match status" value="1"/>
</dbReference>
<dbReference type="Proteomes" id="UP000199438">
    <property type="component" value="Unassembled WGS sequence"/>
</dbReference>
<dbReference type="GO" id="GO:0006508">
    <property type="term" value="P:proteolysis"/>
    <property type="evidence" value="ECO:0007669"/>
    <property type="project" value="UniProtKB-KW"/>
</dbReference>